<feature type="transmembrane region" description="Helical" evidence="9">
    <location>
        <begin position="104"/>
        <end position="123"/>
    </location>
</feature>
<evidence type="ECO:0000256" key="2">
    <source>
        <dbReference type="ARBA" id="ARBA00009172"/>
    </source>
</evidence>
<keyword evidence="4 9" id="KW-1133">Transmembrane helix</keyword>
<proteinExistence type="inferred from homology"/>
<feature type="transmembrane region" description="Helical" evidence="9">
    <location>
        <begin position="330"/>
        <end position="351"/>
    </location>
</feature>
<dbReference type="Pfam" id="PF05978">
    <property type="entry name" value="UNC-93"/>
    <property type="match status" value="1"/>
</dbReference>
<organism evidence="10">
    <name type="scientific">Cuerna arida</name>
    <dbReference type="NCBI Taxonomy" id="1464854"/>
    <lineage>
        <taxon>Eukaryota</taxon>
        <taxon>Metazoa</taxon>
        <taxon>Ecdysozoa</taxon>
        <taxon>Arthropoda</taxon>
        <taxon>Hexapoda</taxon>
        <taxon>Insecta</taxon>
        <taxon>Pterygota</taxon>
        <taxon>Neoptera</taxon>
        <taxon>Paraneoptera</taxon>
        <taxon>Hemiptera</taxon>
        <taxon>Auchenorrhyncha</taxon>
        <taxon>Membracoidea</taxon>
        <taxon>Cicadellidae</taxon>
        <taxon>Cicadellinae</taxon>
        <taxon>Proconiini</taxon>
        <taxon>Cuerna</taxon>
    </lineage>
</organism>
<evidence type="ECO:0000256" key="8">
    <source>
        <dbReference type="ARBA" id="ARBA00041910"/>
    </source>
</evidence>
<feature type="transmembrane region" description="Helical" evidence="9">
    <location>
        <begin position="228"/>
        <end position="248"/>
    </location>
</feature>
<feature type="transmembrane region" description="Helical" evidence="9">
    <location>
        <begin position="159"/>
        <end position="176"/>
    </location>
</feature>
<evidence type="ECO:0000256" key="5">
    <source>
        <dbReference type="ARBA" id="ARBA00023136"/>
    </source>
</evidence>
<dbReference type="InterPro" id="IPR051617">
    <property type="entry name" value="UNC-93-like_regulator"/>
</dbReference>
<evidence type="ECO:0000256" key="7">
    <source>
        <dbReference type="ARBA" id="ARBA00040302"/>
    </source>
</evidence>
<evidence type="ECO:0000313" key="10">
    <source>
        <dbReference type="EMBL" id="JAS39047.1"/>
    </source>
</evidence>
<comment type="similarity">
    <text evidence="2">Belongs to the unc-93 family.</text>
</comment>
<feature type="transmembrane region" description="Helical" evidence="9">
    <location>
        <begin position="464"/>
        <end position="485"/>
    </location>
</feature>
<comment type="subcellular location">
    <subcellularLocation>
        <location evidence="1">Membrane</location>
        <topology evidence="1">Multi-pass membrane protein</topology>
    </subcellularLocation>
</comment>
<feature type="non-terminal residue" evidence="10">
    <location>
        <position position="1"/>
    </location>
</feature>
<dbReference type="EMBL" id="GECZ01030722">
    <property type="protein sequence ID" value="JAS39047.1"/>
    <property type="molecule type" value="Transcribed_RNA"/>
</dbReference>
<dbReference type="AlphaFoldDB" id="A0A1B6EM95"/>
<keyword evidence="3 9" id="KW-0812">Transmembrane</keyword>
<accession>A0A1B6EM95</accession>
<protein>
    <recommendedName>
        <fullName evidence="7">UNC93-like protein MFSD11</fullName>
    </recommendedName>
    <alternativeName>
        <fullName evidence="8">Major facilitator superfamily domain-containing protein 11</fullName>
    </alternativeName>
</protein>
<keyword evidence="5 9" id="KW-0472">Membrane</keyword>
<dbReference type="SUPFAM" id="SSF103473">
    <property type="entry name" value="MFS general substrate transporter"/>
    <property type="match status" value="1"/>
</dbReference>
<dbReference type="Gene3D" id="1.20.1250.20">
    <property type="entry name" value="MFS general substrate transporter like domains"/>
    <property type="match status" value="1"/>
</dbReference>
<evidence type="ECO:0000256" key="9">
    <source>
        <dbReference type="SAM" id="Phobius"/>
    </source>
</evidence>
<dbReference type="InterPro" id="IPR010291">
    <property type="entry name" value="Ion_channel_UNC-93"/>
</dbReference>
<keyword evidence="6" id="KW-0325">Glycoprotein</keyword>
<feature type="transmembrane region" description="Helical" evidence="9">
    <location>
        <begin position="403"/>
        <end position="429"/>
    </location>
</feature>
<feature type="transmembrane region" description="Helical" evidence="9">
    <location>
        <begin position="64"/>
        <end position="84"/>
    </location>
</feature>
<name>A0A1B6EM95_9HEMI</name>
<evidence type="ECO:0000256" key="1">
    <source>
        <dbReference type="ARBA" id="ARBA00004141"/>
    </source>
</evidence>
<feature type="transmembrane region" description="Helical" evidence="9">
    <location>
        <begin position="196"/>
        <end position="216"/>
    </location>
</feature>
<evidence type="ECO:0000256" key="6">
    <source>
        <dbReference type="ARBA" id="ARBA00023180"/>
    </source>
</evidence>
<gene>
    <name evidence="10" type="ORF">g.42164</name>
</gene>
<reference evidence="10" key="1">
    <citation type="submission" date="2015-11" db="EMBL/GenBank/DDBJ databases">
        <title>De novo transcriptome assembly of four potential Pierce s Disease insect vectors from Arizona vineyards.</title>
        <authorList>
            <person name="Tassone E.E."/>
        </authorList>
    </citation>
    <scope>NUCLEOTIDE SEQUENCE</scope>
</reference>
<feature type="transmembrane region" description="Helical" evidence="9">
    <location>
        <begin position="363"/>
        <end position="383"/>
    </location>
</feature>
<sequence>CETTVTLTRSPDLYVSSLALGRCSRLFVLFCPVVVCLCAKMPSNNVKVITSSKQVTAESNRREIQNMVMLGSAFMVMFTAFNTMENLEKPFLASATEDDPTFTADGYVALGILYLFFGISLWLAPSIISLIGPRVALAISSLGYSAFIASFYLRKTWLVYGGSVVNGLSAALLWTAQGNYTILNSRPKTITRNTSIFWVLFKCSLFFGNAFVFFMFRGKTRIDYDTGNTVIIVLFSVAAFATFLMLFLRKPEHESQKRDEASLWASRVSFIAEAGPMEAFTRSVRLALKPRILMLCPLFCYFGFQVSYHSGIYSACVGFTRNLGEDSKKLIPLVGIFIGLGELVTGSILILKGTHFSKFKWGGVWIVSTGFVVQATCFFLVFLNLPNSAVFGDTYDTAILTSNIPLCLLCGMMIGIGDGCFTSQIYSLLETMYPNDSSQTVALFNFINALASATSFYSSTMLGLHTQLVILVLTGLTGSIGYAVVTGQVKRGVASQALSTH</sequence>
<dbReference type="PANTHER" id="PTHR23294:SF0">
    <property type="entry name" value="UNC93-LIKE PROTEIN MFSD11"/>
    <property type="match status" value="1"/>
</dbReference>
<evidence type="ECO:0000256" key="3">
    <source>
        <dbReference type="ARBA" id="ARBA00022692"/>
    </source>
</evidence>
<feature type="transmembrane region" description="Helical" evidence="9">
    <location>
        <begin position="135"/>
        <end position="153"/>
    </location>
</feature>
<dbReference type="InterPro" id="IPR036259">
    <property type="entry name" value="MFS_trans_sf"/>
</dbReference>
<dbReference type="PANTHER" id="PTHR23294">
    <property type="entry name" value="ET TRANSLATION PRODUCT-RELATED"/>
    <property type="match status" value="1"/>
</dbReference>
<dbReference type="GO" id="GO:0016020">
    <property type="term" value="C:membrane"/>
    <property type="evidence" value="ECO:0007669"/>
    <property type="project" value="UniProtKB-SubCell"/>
</dbReference>
<evidence type="ECO:0000256" key="4">
    <source>
        <dbReference type="ARBA" id="ARBA00022989"/>
    </source>
</evidence>